<keyword evidence="4" id="KW-1003">Cell membrane</keyword>
<keyword evidence="5 8" id="KW-0812">Transmembrane</keyword>
<feature type="transmembrane region" description="Helical" evidence="8">
    <location>
        <begin position="201"/>
        <end position="223"/>
    </location>
</feature>
<feature type="transmembrane region" description="Helical" evidence="8">
    <location>
        <begin position="255"/>
        <end position="284"/>
    </location>
</feature>
<evidence type="ECO:0000256" key="7">
    <source>
        <dbReference type="ARBA" id="ARBA00023136"/>
    </source>
</evidence>
<dbReference type="RefSeq" id="WP_154545338.1">
    <property type="nucleotide sequence ID" value="NZ_VULO01000009.1"/>
</dbReference>
<comment type="subcellular location">
    <subcellularLocation>
        <location evidence="1">Cell membrane</location>
        <topology evidence="1">Multi-pass membrane protein</topology>
    </subcellularLocation>
</comment>
<evidence type="ECO:0000256" key="8">
    <source>
        <dbReference type="SAM" id="Phobius"/>
    </source>
</evidence>
<feature type="transmembrane region" description="Helical" evidence="8">
    <location>
        <begin position="12"/>
        <end position="31"/>
    </location>
</feature>
<feature type="transmembrane region" description="Helical" evidence="8">
    <location>
        <begin position="141"/>
        <end position="165"/>
    </location>
</feature>
<dbReference type="PANTHER" id="PTHR21716">
    <property type="entry name" value="TRANSMEMBRANE PROTEIN"/>
    <property type="match status" value="1"/>
</dbReference>
<proteinExistence type="inferred from homology"/>
<dbReference type="AlphaFoldDB" id="A0A6N7VSE0"/>
<evidence type="ECO:0000313" key="9">
    <source>
        <dbReference type="EMBL" id="MSS84709.1"/>
    </source>
</evidence>
<dbReference type="Proteomes" id="UP000470875">
    <property type="component" value="Unassembled WGS sequence"/>
</dbReference>
<evidence type="ECO:0000313" key="10">
    <source>
        <dbReference type="Proteomes" id="UP000470875"/>
    </source>
</evidence>
<comment type="similarity">
    <text evidence="2">Belongs to the autoinducer-2 exporter (AI-2E) (TC 2.A.86) family.</text>
</comment>
<dbReference type="GO" id="GO:0005886">
    <property type="term" value="C:plasma membrane"/>
    <property type="evidence" value="ECO:0007669"/>
    <property type="project" value="UniProtKB-SubCell"/>
</dbReference>
<dbReference type="EMBL" id="VULO01000009">
    <property type="protein sequence ID" value="MSS84709.1"/>
    <property type="molecule type" value="Genomic_DNA"/>
</dbReference>
<keyword evidence="7 8" id="KW-0472">Membrane</keyword>
<evidence type="ECO:0000256" key="6">
    <source>
        <dbReference type="ARBA" id="ARBA00022989"/>
    </source>
</evidence>
<evidence type="ECO:0000256" key="5">
    <source>
        <dbReference type="ARBA" id="ARBA00022692"/>
    </source>
</evidence>
<accession>A0A6N7VSE0</accession>
<evidence type="ECO:0000256" key="3">
    <source>
        <dbReference type="ARBA" id="ARBA00022448"/>
    </source>
</evidence>
<keyword evidence="10" id="KW-1185">Reference proteome</keyword>
<keyword evidence="3" id="KW-0813">Transport</keyword>
<organism evidence="9 10">
    <name type="scientific">Scrofimicrobium canadense</name>
    <dbReference type="NCBI Taxonomy" id="2652290"/>
    <lineage>
        <taxon>Bacteria</taxon>
        <taxon>Bacillati</taxon>
        <taxon>Actinomycetota</taxon>
        <taxon>Actinomycetes</taxon>
        <taxon>Actinomycetales</taxon>
        <taxon>Actinomycetaceae</taxon>
        <taxon>Scrofimicrobium</taxon>
    </lineage>
</organism>
<reference evidence="9 10" key="1">
    <citation type="submission" date="2019-08" db="EMBL/GenBank/DDBJ databases">
        <title>In-depth cultivation of the pig gut microbiome towards novel bacterial diversity and tailored functional studies.</title>
        <authorList>
            <person name="Wylensek D."/>
            <person name="Hitch T.C.A."/>
            <person name="Clavel T."/>
        </authorList>
    </citation>
    <scope>NUCLEOTIDE SEQUENCE [LARGE SCALE GENOMIC DNA]</scope>
    <source>
        <strain evidence="9 10">WB03_NA08</strain>
    </source>
</reference>
<keyword evidence="6 8" id="KW-1133">Transmembrane helix</keyword>
<dbReference type="PANTHER" id="PTHR21716:SF53">
    <property type="entry name" value="PERMEASE PERM-RELATED"/>
    <property type="match status" value="1"/>
</dbReference>
<dbReference type="InterPro" id="IPR002549">
    <property type="entry name" value="AI-2E-like"/>
</dbReference>
<gene>
    <name evidence="9" type="ORF">FYJ24_08025</name>
</gene>
<evidence type="ECO:0000256" key="2">
    <source>
        <dbReference type="ARBA" id="ARBA00009773"/>
    </source>
</evidence>
<sequence>MTSQPGNTRVLPPSLTLLLSAAAATIALAGIYFTSEIFGPLLLGWLIVIICLPVRNPFIRMGAPGWLASTAVIVVAFFLLAGMGGLLYYAGSRFADMVPEIATELQTTAGSIIAWLHSVGLDQQAANAVSSFLEPSYILSWVTYLSNMALGTVVAFFFVVCYVIFISADASRISRAKELYGESSTPSIKAFARFNSGVRRYFVVNALFGAVVAVIDGAALWFLDVPGPAVWAVLAFVTNFIPNIGFFLGMAPPTLLAFVVGGWPLALIVIAIYCGVNVLLQVLIQPKFISDAVNLNLTLSFFSVVFWTFILGPLGAILSVPLTLAVRALVLENDPGTHWLRWLSGEEITEAHTHDESSSARLV</sequence>
<dbReference type="Pfam" id="PF01594">
    <property type="entry name" value="AI-2E_transport"/>
    <property type="match status" value="1"/>
</dbReference>
<evidence type="ECO:0000256" key="1">
    <source>
        <dbReference type="ARBA" id="ARBA00004651"/>
    </source>
</evidence>
<protein>
    <submittedName>
        <fullName evidence="9">AI-2E family transporter</fullName>
    </submittedName>
</protein>
<feature type="transmembrane region" description="Helical" evidence="8">
    <location>
        <begin position="66"/>
        <end position="90"/>
    </location>
</feature>
<evidence type="ECO:0000256" key="4">
    <source>
        <dbReference type="ARBA" id="ARBA00022475"/>
    </source>
</evidence>
<feature type="transmembrane region" description="Helical" evidence="8">
    <location>
        <begin position="304"/>
        <end position="330"/>
    </location>
</feature>
<name>A0A6N7VSE0_9ACTO</name>
<feature type="transmembrane region" description="Helical" evidence="8">
    <location>
        <begin position="37"/>
        <end position="54"/>
    </location>
</feature>
<comment type="caution">
    <text evidence="9">The sequence shown here is derived from an EMBL/GenBank/DDBJ whole genome shotgun (WGS) entry which is preliminary data.</text>
</comment>
<feature type="transmembrane region" description="Helical" evidence="8">
    <location>
        <begin position="229"/>
        <end position="248"/>
    </location>
</feature>